<reference evidence="2 3" key="1">
    <citation type="submission" date="2023-02" db="EMBL/GenBank/DDBJ databases">
        <title>LHISI_Scaffold_Assembly.</title>
        <authorList>
            <person name="Stuart O.P."/>
            <person name="Cleave R."/>
            <person name="Magrath M.J.L."/>
            <person name="Mikheyev A.S."/>
        </authorList>
    </citation>
    <scope>NUCLEOTIDE SEQUENCE [LARGE SCALE GENOMIC DNA]</scope>
    <source>
        <strain evidence="2">Daus_M_001</strain>
        <tissue evidence="2">Leg muscle</tissue>
    </source>
</reference>
<keyword evidence="3" id="KW-1185">Reference proteome</keyword>
<gene>
    <name evidence="2" type="ORF">PR048_015788</name>
</gene>
<name>A0ABQ9HHX2_9NEOP</name>
<accession>A0ABQ9HHX2</accession>
<sequence>MAVQEVPHDIIQDGRCQPGCTCTADVLLQLSTATPDERAGDTGIPEKSRRPAAPSGTIPTCENPGVARPDVEPYSPWGEASGLTVQPLLPLNSWETLRSQSHPWMLFRASQGHSAAGYMLIKGAATPISSSALNLSRAQEDCARTNTTLLAPCRRRWTPQSTLASQGEPGSIPGRVTGFSHVGIVLDDAVGRWVSSGISRFPRPFIPAPAPYLPQSPSSVLKNSLLRADTKESTLRKRRKSVSTNTDQIPSTSDESHDVIFYFPDRSENISPRATEICRSACEIILEAEVLACESSKISDEESSPPNGSKNNRPTIAESNEVTAMSPDNIIPLPKADATGRRKRKRRKSEDDSPFGCSLVMTRVRQLSARSCESRSRAICSKTSLPSLSTADKLCPAVPNNSARRRHGHCEFVALCEPTHTHTHTHTARERARWLSPSIYMGEVLTTTAAADRQPYLDQDPVALRARFGPLTYYQWAYYRTSDVLLRRTLPQLAQQTLQIQYSCRRPKLQFNLVPNVLDGRVIWVYFCPRKHVDITKTNQRHLCCVRSSAIMLENGFVNLHQEVQNGPRTPWTYRRAIRVPSITPSVVRES</sequence>
<dbReference type="Proteomes" id="UP001159363">
    <property type="component" value="Chromosome 4"/>
</dbReference>
<comment type="caution">
    <text evidence="2">The sequence shown here is derived from an EMBL/GenBank/DDBJ whole genome shotgun (WGS) entry which is preliminary data.</text>
</comment>
<feature type="region of interest" description="Disordered" evidence="1">
    <location>
        <begin position="231"/>
        <end position="254"/>
    </location>
</feature>
<feature type="compositionally biased region" description="Polar residues" evidence="1">
    <location>
        <begin position="242"/>
        <end position="253"/>
    </location>
</feature>
<feature type="compositionally biased region" description="Basic and acidic residues" evidence="1">
    <location>
        <begin position="35"/>
        <end position="49"/>
    </location>
</feature>
<feature type="region of interest" description="Disordered" evidence="1">
    <location>
        <begin position="33"/>
        <end position="67"/>
    </location>
</feature>
<evidence type="ECO:0000313" key="3">
    <source>
        <dbReference type="Proteomes" id="UP001159363"/>
    </source>
</evidence>
<evidence type="ECO:0000256" key="1">
    <source>
        <dbReference type="SAM" id="MobiDB-lite"/>
    </source>
</evidence>
<feature type="region of interest" description="Disordered" evidence="1">
    <location>
        <begin position="320"/>
        <end position="354"/>
    </location>
</feature>
<organism evidence="2 3">
    <name type="scientific">Dryococelus australis</name>
    <dbReference type="NCBI Taxonomy" id="614101"/>
    <lineage>
        <taxon>Eukaryota</taxon>
        <taxon>Metazoa</taxon>
        <taxon>Ecdysozoa</taxon>
        <taxon>Arthropoda</taxon>
        <taxon>Hexapoda</taxon>
        <taxon>Insecta</taxon>
        <taxon>Pterygota</taxon>
        <taxon>Neoptera</taxon>
        <taxon>Polyneoptera</taxon>
        <taxon>Phasmatodea</taxon>
        <taxon>Verophasmatodea</taxon>
        <taxon>Anareolatae</taxon>
        <taxon>Phasmatidae</taxon>
        <taxon>Eurycanthinae</taxon>
        <taxon>Dryococelus</taxon>
    </lineage>
</organism>
<protein>
    <submittedName>
        <fullName evidence="2">Uncharacterized protein</fullName>
    </submittedName>
</protein>
<dbReference type="EMBL" id="JARBHB010000005">
    <property type="protein sequence ID" value="KAJ8883933.1"/>
    <property type="molecule type" value="Genomic_DNA"/>
</dbReference>
<feature type="compositionally biased region" description="Polar residues" evidence="1">
    <location>
        <begin position="304"/>
        <end position="315"/>
    </location>
</feature>
<evidence type="ECO:0000313" key="2">
    <source>
        <dbReference type="EMBL" id="KAJ8883933.1"/>
    </source>
</evidence>
<proteinExistence type="predicted"/>
<feature type="region of interest" description="Disordered" evidence="1">
    <location>
        <begin position="296"/>
        <end position="315"/>
    </location>
</feature>